<protein>
    <submittedName>
        <fullName evidence="1">Uncharacterized protein</fullName>
    </submittedName>
</protein>
<keyword evidence="2" id="KW-1185">Reference proteome</keyword>
<dbReference type="EMBL" id="JABSTR010000005">
    <property type="protein sequence ID" value="KAH9370785.1"/>
    <property type="molecule type" value="Genomic_DNA"/>
</dbReference>
<name>A0A9J6G7U9_HAELO</name>
<gene>
    <name evidence="1" type="ORF">HPB48_010874</name>
</gene>
<comment type="caution">
    <text evidence="1">The sequence shown here is derived from an EMBL/GenBank/DDBJ whole genome shotgun (WGS) entry which is preliminary data.</text>
</comment>
<evidence type="ECO:0000313" key="1">
    <source>
        <dbReference type="EMBL" id="KAH9370785.1"/>
    </source>
</evidence>
<sequence length="220" mass="24144">MLCIVQLRFRPRVSLQTTPSLAQQQLQKQIPHFTARWPRRAKAVAASSVCRRVDTRIRGPMFHSFVLVQNRTKKDRHDTDGNRGRADGVREADADGVPVGWHVVPAWGLLCPGTATLPRAGGRCSTPPLLPTSPCFSALCTLESDTSTLEDGEHLAQDRGLCFCPVQRRKSHAPKQKREYASRAEVELKNELLATATLSSASADCQVESAAERKCATSSV</sequence>
<evidence type="ECO:0000313" key="2">
    <source>
        <dbReference type="Proteomes" id="UP000821853"/>
    </source>
</evidence>
<proteinExistence type="predicted"/>
<dbReference type="AlphaFoldDB" id="A0A9J6G7U9"/>
<organism evidence="1 2">
    <name type="scientific">Haemaphysalis longicornis</name>
    <name type="common">Bush tick</name>
    <dbReference type="NCBI Taxonomy" id="44386"/>
    <lineage>
        <taxon>Eukaryota</taxon>
        <taxon>Metazoa</taxon>
        <taxon>Ecdysozoa</taxon>
        <taxon>Arthropoda</taxon>
        <taxon>Chelicerata</taxon>
        <taxon>Arachnida</taxon>
        <taxon>Acari</taxon>
        <taxon>Parasitiformes</taxon>
        <taxon>Ixodida</taxon>
        <taxon>Ixodoidea</taxon>
        <taxon>Ixodidae</taxon>
        <taxon>Haemaphysalinae</taxon>
        <taxon>Haemaphysalis</taxon>
    </lineage>
</organism>
<reference evidence="1 2" key="1">
    <citation type="journal article" date="2020" name="Cell">
        <title>Large-Scale Comparative Analyses of Tick Genomes Elucidate Their Genetic Diversity and Vector Capacities.</title>
        <authorList>
            <consortium name="Tick Genome and Microbiome Consortium (TIGMIC)"/>
            <person name="Jia N."/>
            <person name="Wang J."/>
            <person name="Shi W."/>
            <person name="Du L."/>
            <person name="Sun Y."/>
            <person name="Zhan W."/>
            <person name="Jiang J.F."/>
            <person name="Wang Q."/>
            <person name="Zhang B."/>
            <person name="Ji P."/>
            <person name="Bell-Sakyi L."/>
            <person name="Cui X.M."/>
            <person name="Yuan T.T."/>
            <person name="Jiang B.G."/>
            <person name="Yang W.F."/>
            <person name="Lam T.T."/>
            <person name="Chang Q.C."/>
            <person name="Ding S.J."/>
            <person name="Wang X.J."/>
            <person name="Zhu J.G."/>
            <person name="Ruan X.D."/>
            <person name="Zhao L."/>
            <person name="Wei J.T."/>
            <person name="Ye R.Z."/>
            <person name="Que T.C."/>
            <person name="Du C.H."/>
            <person name="Zhou Y.H."/>
            <person name="Cheng J.X."/>
            <person name="Dai P.F."/>
            <person name="Guo W.B."/>
            <person name="Han X.H."/>
            <person name="Huang E.J."/>
            <person name="Li L.F."/>
            <person name="Wei W."/>
            <person name="Gao Y.C."/>
            <person name="Liu J.Z."/>
            <person name="Shao H.Z."/>
            <person name="Wang X."/>
            <person name="Wang C.C."/>
            <person name="Yang T.C."/>
            <person name="Huo Q.B."/>
            <person name="Li W."/>
            <person name="Chen H.Y."/>
            <person name="Chen S.E."/>
            <person name="Zhou L.G."/>
            <person name="Ni X.B."/>
            <person name="Tian J.H."/>
            <person name="Sheng Y."/>
            <person name="Liu T."/>
            <person name="Pan Y.S."/>
            <person name="Xia L.Y."/>
            <person name="Li J."/>
            <person name="Zhao F."/>
            <person name="Cao W.C."/>
        </authorList>
    </citation>
    <scope>NUCLEOTIDE SEQUENCE [LARGE SCALE GENOMIC DNA]</scope>
    <source>
        <strain evidence="1">HaeL-2018</strain>
    </source>
</reference>
<dbReference type="Proteomes" id="UP000821853">
    <property type="component" value="Chromosome 3"/>
</dbReference>
<accession>A0A9J6G7U9</accession>
<dbReference type="VEuPathDB" id="VectorBase:HLOH_060710"/>